<evidence type="ECO:0000313" key="3">
    <source>
        <dbReference type="EMBL" id="MBB3103946.1"/>
    </source>
</evidence>
<keyword evidence="4" id="KW-1185">Reference proteome</keyword>
<reference evidence="3 4" key="1">
    <citation type="submission" date="2020-08" db="EMBL/GenBank/DDBJ databases">
        <title>Genomic Encyclopedia of Type Strains, Phase III (KMG-III): the genomes of soil and plant-associated and newly described type strains.</title>
        <authorList>
            <person name="Whitman W."/>
        </authorList>
    </citation>
    <scope>NUCLEOTIDE SEQUENCE [LARGE SCALE GENOMIC DNA]</scope>
    <source>
        <strain evidence="3 4">CECT 4462</strain>
    </source>
</reference>
<accession>A0A839T653</accession>
<keyword evidence="2" id="KW-0812">Transmembrane</keyword>
<dbReference type="EMBL" id="JACHXI010000011">
    <property type="protein sequence ID" value="MBB3103946.1"/>
    <property type="molecule type" value="Genomic_DNA"/>
</dbReference>
<proteinExistence type="predicted"/>
<evidence type="ECO:0000313" key="4">
    <source>
        <dbReference type="Proteomes" id="UP000549250"/>
    </source>
</evidence>
<keyword evidence="1" id="KW-0175">Coiled coil</keyword>
<feature type="coiled-coil region" evidence="1">
    <location>
        <begin position="61"/>
        <end position="95"/>
    </location>
</feature>
<evidence type="ECO:0000256" key="1">
    <source>
        <dbReference type="SAM" id="Coils"/>
    </source>
</evidence>
<gene>
    <name evidence="3" type="ORF">FHR87_002356</name>
</gene>
<organism evidence="3 4">
    <name type="scientific">Azomonas macrocytogenes</name>
    <name type="common">Azotobacter macrocytogenes</name>
    <dbReference type="NCBI Taxonomy" id="69962"/>
    <lineage>
        <taxon>Bacteria</taxon>
        <taxon>Pseudomonadati</taxon>
        <taxon>Pseudomonadota</taxon>
        <taxon>Gammaproteobacteria</taxon>
        <taxon>Pseudomonadales</taxon>
        <taxon>Pseudomonadaceae</taxon>
        <taxon>Azomonas</taxon>
    </lineage>
</organism>
<feature type="transmembrane region" description="Helical" evidence="2">
    <location>
        <begin position="12"/>
        <end position="29"/>
    </location>
</feature>
<keyword evidence="2" id="KW-0472">Membrane</keyword>
<protein>
    <submittedName>
        <fullName evidence="3">Chromosome segregation ATPase</fullName>
    </submittedName>
</protein>
<comment type="caution">
    <text evidence="3">The sequence shown here is derived from an EMBL/GenBank/DDBJ whole genome shotgun (WGS) entry which is preliminary data.</text>
</comment>
<dbReference type="Proteomes" id="UP000549250">
    <property type="component" value="Unassembled WGS sequence"/>
</dbReference>
<evidence type="ECO:0000256" key="2">
    <source>
        <dbReference type="SAM" id="Phobius"/>
    </source>
</evidence>
<keyword evidence="2" id="KW-1133">Transmembrane helix</keyword>
<dbReference type="SUPFAM" id="SSF58100">
    <property type="entry name" value="Bacterial hemolysins"/>
    <property type="match status" value="1"/>
</dbReference>
<dbReference type="RefSeq" id="WP_183166860.1">
    <property type="nucleotide sequence ID" value="NZ_JACHXI010000011.1"/>
</dbReference>
<name>A0A839T653_AZOMA</name>
<dbReference type="AlphaFoldDB" id="A0A839T653"/>
<sequence>MSEFATFWMANWLGFFLFILILAIAGYLYKASREASTRSIKDYHAFKDTYRRDFSALGTKVKSLEEKSESYQDDQKRIERQIAELQTSIEDLAIRFAADEKGYRSLKVGVKEHVTELKTLIEVLGSEVDKSYERFNKLSDALEDVEVTIRSPDFAQVESWKLVNSALDSHGLHLQNIDKLVRDISRRVPLIMSEHEHNE</sequence>
<dbReference type="Gene3D" id="1.10.287.1490">
    <property type="match status" value="1"/>
</dbReference>